<evidence type="ECO:0000313" key="1">
    <source>
        <dbReference type="EMBL" id="CAH1990362.1"/>
    </source>
</evidence>
<sequence length="45" mass="5155">MELNALGTGHIHNRNRHRALDCLGLQNFARSTNPLQGYHHQDPLH</sequence>
<gene>
    <name evidence="1" type="ORF">ACAOBT_LOCUS19610</name>
</gene>
<accession>A0A9P0L8F9</accession>
<name>A0A9P0L8F9_ACAOB</name>
<proteinExistence type="predicted"/>
<evidence type="ECO:0000313" key="2">
    <source>
        <dbReference type="Proteomes" id="UP001152888"/>
    </source>
</evidence>
<dbReference type="AlphaFoldDB" id="A0A9P0L8F9"/>
<organism evidence="1 2">
    <name type="scientific">Acanthoscelides obtectus</name>
    <name type="common">Bean weevil</name>
    <name type="synonym">Bruchus obtectus</name>
    <dbReference type="NCBI Taxonomy" id="200917"/>
    <lineage>
        <taxon>Eukaryota</taxon>
        <taxon>Metazoa</taxon>
        <taxon>Ecdysozoa</taxon>
        <taxon>Arthropoda</taxon>
        <taxon>Hexapoda</taxon>
        <taxon>Insecta</taxon>
        <taxon>Pterygota</taxon>
        <taxon>Neoptera</taxon>
        <taxon>Endopterygota</taxon>
        <taxon>Coleoptera</taxon>
        <taxon>Polyphaga</taxon>
        <taxon>Cucujiformia</taxon>
        <taxon>Chrysomeloidea</taxon>
        <taxon>Chrysomelidae</taxon>
        <taxon>Bruchinae</taxon>
        <taxon>Bruchini</taxon>
        <taxon>Acanthoscelides</taxon>
    </lineage>
</organism>
<reference evidence="1" key="1">
    <citation type="submission" date="2022-03" db="EMBL/GenBank/DDBJ databases">
        <authorList>
            <person name="Sayadi A."/>
        </authorList>
    </citation>
    <scope>NUCLEOTIDE SEQUENCE</scope>
</reference>
<comment type="caution">
    <text evidence="1">The sequence shown here is derived from an EMBL/GenBank/DDBJ whole genome shotgun (WGS) entry which is preliminary data.</text>
</comment>
<protein>
    <submittedName>
        <fullName evidence="1">Uncharacterized protein</fullName>
    </submittedName>
</protein>
<dbReference type="Proteomes" id="UP001152888">
    <property type="component" value="Unassembled WGS sequence"/>
</dbReference>
<dbReference type="EMBL" id="CAKOFQ010007085">
    <property type="protein sequence ID" value="CAH1990362.1"/>
    <property type="molecule type" value="Genomic_DNA"/>
</dbReference>
<keyword evidence="2" id="KW-1185">Reference proteome</keyword>